<evidence type="ECO:0000256" key="4">
    <source>
        <dbReference type="ARBA" id="ARBA00023163"/>
    </source>
</evidence>
<dbReference type="Proteomes" id="UP001652600">
    <property type="component" value="Chromosome 8"/>
</dbReference>
<dbReference type="GO" id="GO:0003700">
    <property type="term" value="F:DNA-binding transcription factor activity"/>
    <property type="evidence" value="ECO:0007669"/>
    <property type="project" value="InterPro"/>
</dbReference>
<dbReference type="InParanoid" id="A0A1S3B312"/>
<comment type="subcellular location">
    <subcellularLocation>
        <location evidence="1">Nucleus</location>
    </subcellularLocation>
</comment>
<dbReference type="PROSITE" id="PS51032">
    <property type="entry name" value="AP2_ERF"/>
    <property type="match status" value="1"/>
</dbReference>
<feature type="domain" description="AP2/ERF" evidence="8">
    <location>
        <begin position="133"/>
        <end position="190"/>
    </location>
</feature>
<dbReference type="KEGG" id="cmo:103485232"/>
<keyword evidence="3" id="KW-0238">DNA-binding</keyword>
<keyword evidence="9" id="KW-1185">Reference proteome</keyword>
<name>A0A1S3B312_CUCME</name>
<dbReference type="Pfam" id="PF00847">
    <property type="entry name" value="AP2"/>
    <property type="match status" value="1"/>
</dbReference>
<dbReference type="GO" id="GO:0005634">
    <property type="term" value="C:nucleus"/>
    <property type="evidence" value="ECO:0007669"/>
    <property type="project" value="UniProtKB-SubCell"/>
</dbReference>
<dbReference type="Gramene" id="MELO3C008014.2.1">
    <property type="protein sequence ID" value="MELO3C008014.2.1"/>
    <property type="gene ID" value="MELO3C008014.2"/>
</dbReference>
<keyword evidence="2" id="KW-0805">Transcription regulation</keyword>
<dbReference type="PANTHER" id="PTHR31190:SF421">
    <property type="entry name" value="ETHYLENE-RESPONSIVE TRANSCRIPTION FACTOR ERF110"/>
    <property type="match status" value="1"/>
</dbReference>
<dbReference type="InterPro" id="IPR016177">
    <property type="entry name" value="DNA-bd_dom_sf"/>
</dbReference>
<evidence type="ECO:0000256" key="1">
    <source>
        <dbReference type="ARBA" id="ARBA00004123"/>
    </source>
</evidence>
<dbReference type="PANTHER" id="PTHR31190">
    <property type="entry name" value="DNA-BINDING DOMAIN"/>
    <property type="match status" value="1"/>
</dbReference>
<dbReference type="InterPro" id="IPR044808">
    <property type="entry name" value="ERF_plant"/>
</dbReference>
<evidence type="ECO:0000256" key="7">
    <source>
        <dbReference type="SAM" id="MobiDB-lite"/>
    </source>
</evidence>
<keyword evidence="4" id="KW-0804">Transcription</keyword>
<protein>
    <submittedName>
        <fullName evidence="10">Ethylene-responsive transcription factor ABR1</fullName>
    </submittedName>
</protein>
<gene>
    <name evidence="10" type="primary">LOC103485232</name>
</gene>
<evidence type="ECO:0000256" key="5">
    <source>
        <dbReference type="ARBA" id="ARBA00023242"/>
    </source>
</evidence>
<dbReference type="CDD" id="cd00018">
    <property type="entry name" value="AP2"/>
    <property type="match status" value="1"/>
</dbReference>
<sequence>MADPEDNKASEMFLNFSREMEMSAMVSALTHVVAGDVPDRDACYDSTWTSSSVSAPAEPSNLHGGGGYKRGRTLALEDGGSVSTWPSSAAISGDSSNVVIVRPQTGSATVENSVYEYGGEITTAAEEPPARRKYRGVRQRPWGKWAAEIRDPYKAARVWLGTFDTAESAARAYDEAALRFRGSKAKLNFPENVRLRQLPTTEYPITHFTNSSPTNTVLAIPTHSEPIVSYRPTFNLQSSSDASPGNFLNFSDGQLQTPIDMYSEINFSSSSSMASSFYSSSAGQSNPQFSSSSSSSSSPVVSLSFQPLSFPGRRDSAGDNEQYSTAGWSEFFNHATSSG</sequence>
<evidence type="ECO:0000259" key="8">
    <source>
        <dbReference type="PROSITE" id="PS51032"/>
    </source>
</evidence>
<proteinExistence type="inferred from homology"/>
<organism evidence="9 10">
    <name type="scientific">Cucumis melo</name>
    <name type="common">Muskmelon</name>
    <dbReference type="NCBI Taxonomy" id="3656"/>
    <lineage>
        <taxon>Eukaryota</taxon>
        <taxon>Viridiplantae</taxon>
        <taxon>Streptophyta</taxon>
        <taxon>Embryophyta</taxon>
        <taxon>Tracheophyta</taxon>
        <taxon>Spermatophyta</taxon>
        <taxon>Magnoliopsida</taxon>
        <taxon>eudicotyledons</taxon>
        <taxon>Gunneridae</taxon>
        <taxon>Pentapetalae</taxon>
        <taxon>rosids</taxon>
        <taxon>fabids</taxon>
        <taxon>Cucurbitales</taxon>
        <taxon>Cucurbitaceae</taxon>
        <taxon>Benincaseae</taxon>
        <taxon>Cucumis</taxon>
    </lineage>
</organism>
<dbReference type="GO" id="GO:0003677">
    <property type="term" value="F:DNA binding"/>
    <property type="evidence" value="ECO:0007669"/>
    <property type="project" value="UniProtKB-KW"/>
</dbReference>
<dbReference type="SMR" id="A0A1S3B312"/>
<evidence type="ECO:0000313" key="9">
    <source>
        <dbReference type="Proteomes" id="UP001652600"/>
    </source>
</evidence>
<dbReference type="Gene3D" id="3.30.730.10">
    <property type="entry name" value="AP2/ERF domain"/>
    <property type="match status" value="1"/>
</dbReference>
<evidence type="ECO:0000256" key="6">
    <source>
        <dbReference type="ARBA" id="ARBA00024343"/>
    </source>
</evidence>
<feature type="region of interest" description="Disordered" evidence="7">
    <location>
        <begin position="45"/>
        <end position="68"/>
    </location>
</feature>
<evidence type="ECO:0000256" key="2">
    <source>
        <dbReference type="ARBA" id="ARBA00023015"/>
    </source>
</evidence>
<dbReference type="SMART" id="SM00380">
    <property type="entry name" value="AP2"/>
    <property type="match status" value="1"/>
</dbReference>
<keyword evidence="5" id="KW-0539">Nucleus</keyword>
<comment type="similarity">
    <text evidence="6">Belongs to the AP2/ERF transcription factor family. ERF subfamily.</text>
</comment>
<evidence type="ECO:0000313" key="10">
    <source>
        <dbReference type="RefSeq" id="XP_008440983.2"/>
    </source>
</evidence>
<dbReference type="InterPro" id="IPR036955">
    <property type="entry name" value="AP2/ERF_dom_sf"/>
</dbReference>
<dbReference type="GO" id="GO:0009873">
    <property type="term" value="P:ethylene-activated signaling pathway"/>
    <property type="evidence" value="ECO:0007669"/>
    <property type="project" value="InterPro"/>
</dbReference>
<reference evidence="10" key="1">
    <citation type="submission" date="2025-08" db="UniProtKB">
        <authorList>
            <consortium name="RefSeq"/>
        </authorList>
    </citation>
    <scope>IDENTIFICATION</scope>
    <source>
        <tissue evidence="10">Stem</tissue>
    </source>
</reference>
<dbReference type="eggNOG" id="ENOG502RY0Z">
    <property type="taxonomic scope" value="Eukaryota"/>
</dbReference>
<dbReference type="InterPro" id="IPR001471">
    <property type="entry name" value="AP2/ERF_dom"/>
</dbReference>
<evidence type="ECO:0000256" key="3">
    <source>
        <dbReference type="ARBA" id="ARBA00023125"/>
    </source>
</evidence>
<dbReference type="PRINTS" id="PR00367">
    <property type="entry name" value="ETHRSPELEMNT"/>
</dbReference>
<accession>A0A1S3B312</accession>
<dbReference type="SUPFAM" id="SSF54171">
    <property type="entry name" value="DNA-binding domain"/>
    <property type="match status" value="1"/>
</dbReference>
<dbReference type="AlphaFoldDB" id="A0A1S3B312"/>
<dbReference type="GeneID" id="103485232"/>
<dbReference type="RefSeq" id="XP_008440983.2">
    <property type="nucleotide sequence ID" value="XM_008442761.3"/>
</dbReference>